<dbReference type="InterPro" id="IPR045339">
    <property type="entry name" value="DUF6534"/>
</dbReference>
<dbReference type="AlphaFoldDB" id="A0A0D0BGS8"/>
<evidence type="ECO:0000313" key="2">
    <source>
        <dbReference type="EMBL" id="KIK63130.1"/>
    </source>
</evidence>
<accession>A0A0D0BGS8</accession>
<feature type="domain" description="DUF6534" evidence="1">
    <location>
        <begin position="2"/>
        <end position="30"/>
    </location>
</feature>
<feature type="non-terminal residue" evidence="2">
    <location>
        <position position="115"/>
    </location>
</feature>
<gene>
    <name evidence="2" type="ORF">GYMLUDRAFT_163834</name>
</gene>
<dbReference type="Proteomes" id="UP000053593">
    <property type="component" value="Unassembled WGS sequence"/>
</dbReference>
<evidence type="ECO:0000259" key="1">
    <source>
        <dbReference type="Pfam" id="PF20152"/>
    </source>
</evidence>
<dbReference type="EMBL" id="KN834765">
    <property type="protein sequence ID" value="KIK63130.1"/>
    <property type="molecule type" value="Genomic_DNA"/>
</dbReference>
<name>A0A0D0BGS8_9AGAR</name>
<evidence type="ECO:0000313" key="3">
    <source>
        <dbReference type="Proteomes" id="UP000053593"/>
    </source>
</evidence>
<sequence length="115" mass="13003">PNSTYTFAFDFVIGKLYANSLLASLNSRKSLRRRDFKSNNWTFPEFSTVLHVVSSAVDDGANAAWNESLRSVSRISCCRIRLISLYLYRELVPTVPGQFVATSIIGIEEPQRPAW</sequence>
<keyword evidence="3" id="KW-1185">Reference proteome</keyword>
<dbReference type="Pfam" id="PF20152">
    <property type="entry name" value="DUF6534"/>
    <property type="match status" value="1"/>
</dbReference>
<proteinExistence type="predicted"/>
<reference evidence="2 3" key="1">
    <citation type="submission" date="2014-04" db="EMBL/GenBank/DDBJ databases">
        <title>Evolutionary Origins and Diversification of the Mycorrhizal Mutualists.</title>
        <authorList>
            <consortium name="DOE Joint Genome Institute"/>
            <consortium name="Mycorrhizal Genomics Consortium"/>
            <person name="Kohler A."/>
            <person name="Kuo A."/>
            <person name="Nagy L.G."/>
            <person name="Floudas D."/>
            <person name="Copeland A."/>
            <person name="Barry K.W."/>
            <person name="Cichocki N."/>
            <person name="Veneault-Fourrey C."/>
            <person name="LaButti K."/>
            <person name="Lindquist E.A."/>
            <person name="Lipzen A."/>
            <person name="Lundell T."/>
            <person name="Morin E."/>
            <person name="Murat C."/>
            <person name="Riley R."/>
            <person name="Ohm R."/>
            <person name="Sun H."/>
            <person name="Tunlid A."/>
            <person name="Henrissat B."/>
            <person name="Grigoriev I.V."/>
            <person name="Hibbett D.S."/>
            <person name="Martin F."/>
        </authorList>
    </citation>
    <scope>NUCLEOTIDE SEQUENCE [LARGE SCALE GENOMIC DNA]</scope>
    <source>
        <strain evidence="2 3">FD-317 M1</strain>
    </source>
</reference>
<organism evidence="2 3">
    <name type="scientific">Collybiopsis luxurians FD-317 M1</name>
    <dbReference type="NCBI Taxonomy" id="944289"/>
    <lineage>
        <taxon>Eukaryota</taxon>
        <taxon>Fungi</taxon>
        <taxon>Dikarya</taxon>
        <taxon>Basidiomycota</taxon>
        <taxon>Agaricomycotina</taxon>
        <taxon>Agaricomycetes</taxon>
        <taxon>Agaricomycetidae</taxon>
        <taxon>Agaricales</taxon>
        <taxon>Marasmiineae</taxon>
        <taxon>Omphalotaceae</taxon>
        <taxon>Collybiopsis</taxon>
        <taxon>Collybiopsis luxurians</taxon>
    </lineage>
</organism>
<protein>
    <recommendedName>
        <fullName evidence="1">DUF6534 domain-containing protein</fullName>
    </recommendedName>
</protein>
<dbReference type="HOGENOM" id="CLU_2114669_0_0_1"/>